<dbReference type="AlphaFoldDB" id="A0A385TYQ4"/>
<evidence type="ECO:0000313" key="2">
    <source>
        <dbReference type="Proteomes" id="UP000266552"/>
    </source>
</evidence>
<organism evidence="1 2">
    <name type="scientific">Paenibacillus lautus</name>
    <name type="common">Bacillus lautus</name>
    <dbReference type="NCBI Taxonomy" id="1401"/>
    <lineage>
        <taxon>Bacteria</taxon>
        <taxon>Bacillati</taxon>
        <taxon>Bacillota</taxon>
        <taxon>Bacilli</taxon>
        <taxon>Bacillales</taxon>
        <taxon>Paenibacillaceae</taxon>
        <taxon>Paenibacillus</taxon>
    </lineage>
</organism>
<proteinExistence type="predicted"/>
<name>A0A385TYQ4_PAELA</name>
<reference evidence="1 2" key="1">
    <citation type="submission" date="2018-09" db="EMBL/GenBank/DDBJ databases">
        <title>Genome Sequence of Paenibacillus lautus Strain E7593-69, Azo Dye-Degrading Bacteria, Isolated from Commercial Tattoo Inks.</title>
        <authorList>
            <person name="Nho S.W."/>
            <person name="Kim S.-J."/>
            <person name="Kweon O."/>
            <person name="Cerniglia C.E."/>
        </authorList>
    </citation>
    <scope>NUCLEOTIDE SEQUENCE [LARGE SCALE GENOMIC DNA]</scope>
    <source>
        <strain evidence="1 2">E7593-69</strain>
        <plasmid evidence="1 2">pAZOPL1</plasmid>
    </source>
</reference>
<dbReference type="RefSeq" id="WP_119851425.1">
    <property type="nucleotide sequence ID" value="NZ_CP032413.1"/>
</dbReference>
<geneLocation type="plasmid" evidence="1 2">
    <name>pAZOPL1</name>
</geneLocation>
<sequence length="298" mass="34718">MIVLNRIALITESSTRQTSSMPAFTFFQGSRSRWVNNVIRYMEVRNFPHENIFFLSVFGQRIFKYQELVEPYPVQKWHPRKDECAAFAEKIVAFIQQIHPLPFVEIHTGKTISDPLKQLFNANGIEYRVYGDGVPLGAKPTWYAELIEDELTRIRLKEIEREKMVVSSLIQFQSPIEASKLIDQFENRAHLYGIEANLEELKKLIGSYRQKKKDANKAYEAFKAIMEREDITGELTRFLESIQSLAELHCHADFEHIKSKFGQSVAKLRLYLIKHNYALMAENNVFAALQRMQIALLK</sequence>
<dbReference type="EMBL" id="CP032413">
    <property type="protein sequence ID" value="AYB48064.1"/>
    <property type="molecule type" value="Genomic_DNA"/>
</dbReference>
<protein>
    <submittedName>
        <fullName evidence="1">Uncharacterized protein</fullName>
    </submittedName>
</protein>
<evidence type="ECO:0000313" key="1">
    <source>
        <dbReference type="EMBL" id="AYB48064.1"/>
    </source>
</evidence>
<dbReference type="KEGG" id="plw:D5F53_32595"/>
<keyword evidence="2" id="KW-1185">Reference proteome</keyword>
<dbReference type="Proteomes" id="UP000266552">
    <property type="component" value="Plasmid pAZOPL1"/>
</dbReference>
<gene>
    <name evidence="1" type="ORF">D5F53_32595</name>
</gene>
<accession>A0A385TYQ4</accession>
<keyword evidence="1" id="KW-0614">Plasmid</keyword>